<name>A0A853I703_9GAMM</name>
<keyword evidence="3" id="KW-0175">Coiled coil</keyword>
<keyword evidence="4" id="KW-1133">Transmembrane helix</keyword>
<organism evidence="5 6">
    <name type="scientific">Spartinivicinus marinus</name>
    <dbReference type="NCBI Taxonomy" id="2994442"/>
    <lineage>
        <taxon>Bacteria</taxon>
        <taxon>Pseudomonadati</taxon>
        <taxon>Pseudomonadota</taxon>
        <taxon>Gammaproteobacteria</taxon>
        <taxon>Oceanospirillales</taxon>
        <taxon>Zooshikellaceae</taxon>
        <taxon>Spartinivicinus</taxon>
    </lineage>
</organism>
<dbReference type="InterPro" id="IPR052574">
    <property type="entry name" value="CDIRP"/>
</dbReference>
<dbReference type="InterPro" id="IPR001611">
    <property type="entry name" value="Leu-rich_rpt"/>
</dbReference>
<feature type="transmembrane region" description="Helical" evidence="4">
    <location>
        <begin position="6"/>
        <end position="29"/>
    </location>
</feature>
<proteinExistence type="predicted"/>
<evidence type="ECO:0000313" key="5">
    <source>
        <dbReference type="EMBL" id="NYZ67462.1"/>
    </source>
</evidence>
<comment type="caution">
    <text evidence="5">The sequence shown here is derived from an EMBL/GenBank/DDBJ whole genome shotgun (WGS) entry which is preliminary data.</text>
</comment>
<dbReference type="Proteomes" id="UP000569732">
    <property type="component" value="Unassembled WGS sequence"/>
</dbReference>
<keyword evidence="2" id="KW-0677">Repeat</keyword>
<dbReference type="PANTHER" id="PTHR47566:SF1">
    <property type="entry name" value="PROTEIN NUD1"/>
    <property type="match status" value="1"/>
</dbReference>
<keyword evidence="1" id="KW-0433">Leucine-rich repeat</keyword>
<dbReference type="PANTHER" id="PTHR47566">
    <property type="match status" value="1"/>
</dbReference>
<evidence type="ECO:0000256" key="2">
    <source>
        <dbReference type="ARBA" id="ARBA00022737"/>
    </source>
</evidence>
<sequence length="243" mass="27770">MNNKSILHFTITITTIFSTLLLTSILSFASTIQKGKFEYVSDLRFKDEYFYRCLAKNDNQVLMKIEAVDCPDMKIMYADEILYLPNLKKLNLADNQIMQLDTSKNKLLEELNLAGNQLSKLNLNDNQKLRLLTLSNNKIRDLNTTKNTLLEEITIENNVLKKINLANNVKLIHIDISSNKLRNLDISKNINLSTLNAINNLITNLTLPELNKFIVLEVNNNPLSKETVETLKGIQLSQGTVRF</sequence>
<keyword evidence="4" id="KW-0812">Transmembrane</keyword>
<keyword evidence="6" id="KW-1185">Reference proteome</keyword>
<protein>
    <recommendedName>
        <fullName evidence="7">Leucine-rich repeat domain-containing protein</fullName>
    </recommendedName>
</protein>
<dbReference type="GO" id="GO:0035591">
    <property type="term" value="F:signaling adaptor activity"/>
    <property type="evidence" value="ECO:0007669"/>
    <property type="project" value="TreeGrafter"/>
</dbReference>
<dbReference type="PROSITE" id="PS51450">
    <property type="entry name" value="LRR"/>
    <property type="match status" value="2"/>
</dbReference>
<dbReference type="EMBL" id="JACCKB010000025">
    <property type="protein sequence ID" value="NYZ67462.1"/>
    <property type="molecule type" value="Genomic_DNA"/>
</dbReference>
<reference evidence="5 6" key="1">
    <citation type="submission" date="2020-07" db="EMBL/GenBank/DDBJ databases">
        <title>Endozoicomonas sp. nov., isolated from sediment.</title>
        <authorList>
            <person name="Gu T."/>
        </authorList>
    </citation>
    <scope>NUCLEOTIDE SEQUENCE [LARGE SCALE GENOMIC DNA]</scope>
    <source>
        <strain evidence="5 6">SM1973</strain>
    </source>
</reference>
<dbReference type="Gene3D" id="3.80.10.10">
    <property type="entry name" value="Ribonuclease Inhibitor"/>
    <property type="match status" value="1"/>
</dbReference>
<keyword evidence="4" id="KW-0472">Membrane</keyword>
<dbReference type="AlphaFoldDB" id="A0A853I703"/>
<gene>
    <name evidence="5" type="ORF">H0A36_15705</name>
</gene>
<evidence type="ECO:0000256" key="3">
    <source>
        <dbReference type="SAM" id="Coils"/>
    </source>
</evidence>
<feature type="coiled-coil region" evidence="3">
    <location>
        <begin position="90"/>
        <end position="124"/>
    </location>
</feature>
<dbReference type="InterPro" id="IPR032675">
    <property type="entry name" value="LRR_dom_sf"/>
</dbReference>
<evidence type="ECO:0008006" key="7">
    <source>
        <dbReference type="Google" id="ProtNLM"/>
    </source>
</evidence>
<accession>A0A853I703</accession>
<evidence type="ECO:0000256" key="1">
    <source>
        <dbReference type="ARBA" id="ARBA00022614"/>
    </source>
</evidence>
<dbReference type="RefSeq" id="WP_180569484.1">
    <property type="nucleotide sequence ID" value="NZ_JACCKB010000025.1"/>
</dbReference>
<dbReference type="SUPFAM" id="SSF52058">
    <property type="entry name" value="L domain-like"/>
    <property type="match status" value="1"/>
</dbReference>
<evidence type="ECO:0000256" key="4">
    <source>
        <dbReference type="SAM" id="Phobius"/>
    </source>
</evidence>
<evidence type="ECO:0000313" key="6">
    <source>
        <dbReference type="Proteomes" id="UP000569732"/>
    </source>
</evidence>